<name>U1N826_9EURY</name>
<proteinExistence type="predicted"/>
<keyword evidence="2" id="KW-0378">Hydrolase</keyword>
<evidence type="ECO:0000313" key="3">
    <source>
        <dbReference type="Proteomes" id="UP000030649"/>
    </source>
</evidence>
<dbReference type="Pfam" id="PF00557">
    <property type="entry name" value="Peptidase_M24"/>
    <property type="match status" value="1"/>
</dbReference>
<dbReference type="GO" id="GO:0004177">
    <property type="term" value="F:aminopeptidase activity"/>
    <property type="evidence" value="ECO:0007669"/>
    <property type="project" value="UniProtKB-KW"/>
</dbReference>
<evidence type="ECO:0000313" key="2">
    <source>
        <dbReference type="EMBL" id="ERG92653.1"/>
    </source>
</evidence>
<dbReference type="SUPFAM" id="SSF53092">
    <property type="entry name" value="Creatinase/prolidase N-terminal domain"/>
    <property type="match status" value="1"/>
</dbReference>
<dbReference type="PANTHER" id="PTHR46112">
    <property type="entry name" value="AMINOPEPTIDASE"/>
    <property type="match status" value="1"/>
</dbReference>
<dbReference type="AlphaFoldDB" id="U1N826"/>
<organism evidence="2 3">
    <name type="scientific">Haloquadratum walsbyi J07HQW1</name>
    <dbReference type="NCBI Taxonomy" id="1238424"/>
    <lineage>
        <taxon>Archaea</taxon>
        <taxon>Methanobacteriati</taxon>
        <taxon>Methanobacteriota</taxon>
        <taxon>Stenosarchaea group</taxon>
        <taxon>Halobacteria</taxon>
        <taxon>Halobacteriales</taxon>
        <taxon>Haloferacaceae</taxon>
        <taxon>Haloquadratum</taxon>
    </lineage>
</organism>
<gene>
    <name evidence="2" type="ORF">J07HQW1_02698</name>
</gene>
<dbReference type="InterPro" id="IPR000994">
    <property type="entry name" value="Pept_M24"/>
</dbReference>
<dbReference type="InterPro" id="IPR036005">
    <property type="entry name" value="Creatinase/aminopeptidase-like"/>
</dbReference>
<dbReference type="STRING" id="1238424.J07HQW1_02698"/>
<dbReference type="InterPro" id="IPR029149">
    <property type="entry name" value="Creatin/AminoP/Spt16_N"/>
</dbReference>
<keyword evidence="2" id="KW-0031">Aminopeptidase</keyword>
<sequence>MSTDRLEHRQDRIESLLDIESIDAIWFARPQNFTWLTGGRNVIDHTALIGVAAAGYTRDNGFVCVTKNTEAERLRTEELPNNFTIISYEWHEQSLDTAVAMHTPTASAADFDLPDAKQIEGSRLRRPLAASDIQPYRELSHEVATAIERVTKEINPGDTEQEVAAALEAIHAERGIRTPVILVGGRDRLSTYQHVTPTTATIDSCVMISVTAERNGRHVSATRTVAFEESALRWLREYHTMAMRIEVTALDATREATRDDGTAADVFDAISEAYAALDKPEEWRHHHQGGATGFVTQEWITTPDNHEAIESPLTYAYNPTIQQARSEDTALLIDDTIEVISTTGNWPTQRVTSCRSSFGMDRHRVFDST</sequence>
<dbReference type="Gene3D" id="3.90.230.10">
    <property type="entry name" value="Creatinase/methionine aminopeptidase superfamily"/>
    <property type="match status" value="1"/>
</dbReference>
<dbReference type="CDD" id="cd01066">
    <property type="entry name" value="APP_MetAP"/>
    <property type="match status" value="1"/>
</dbReference>
<reference evidence="2 3" key="1">
    <citation type="journal article" date="2013" name="PLoS ONE">
        <title>Assembly-driven community genomics of a hypersaline microbial ecosystem.</title>
        <authorList>
            <person name="Podell S."/>
            <person name="Ugalde J.A."/>
            <person name="Narasingarao P."/>
            <person name="Banfield J.F."/>
            <person name="Heidelberg K.B."/>
            <person name="Allen E.E."/>
        </authorList>
    </citation>
    <scope>NUCLEOTIDE SEQUENCE [LARGE SCALE GENOMIC DNA]</scope>
    <source>
        <strain evidence="3">J07HQW1</strain>
    </source>
</reference>
<dbReference type="Proteomes" id="UP000030649">
    <property type="component" value="Unassembled WGS sequence"/>
</dbReference>
<dbReference type="PANTHER" id="PTHR46112:SF2">
    <property type="entry name" value="XAA-PRO AMINOPEPTIDASE P-RELATED"/>
    <property type="match status" value="1"/>
</dbReference>
<accession>U1N826</accession>
<dbReference type="HOGENOM" id="CLU_053687_0_0_2"/>
<keyword evidence="2" id="KW-0645">Protease</keyword>
<dbReference type="SUPFAM" id="SSF55920">
    <property type="entry name" value="Creatinase/aminopeptidase"/>
    <property type="match status" value="1"/>
</dbReference>
<dbReference type="InterPro" id="IPR050659">
    <property type="entry name" value="Peptidase_M24B"/>
</dbReference>
<dbReference type="EMBL" id="KE356560">
    <property type="protein sequence ID" value="ERG92653.1"/>
    <property type="molecule type" value="Genomic_DNA"/>
</dbReference>
<protein>
    <submittedName>
        <fullName evidence="2">Xaa-pro aminopeptidase</fullName>
    </submittedName>
</protein>
<feature type="domain" description="Peptidase M24" evidence="1">
    <location>
        <begin position="138"/>
        <end position="293"/>
    </location>
</feature>
<evidence type="ECO:0000259" key="1">
    <source>
        <dbReference type="Pfam" id="PF00557"/>
    </source>
</evidence>